<dbReference type="PANTHER" id="PTHR24193:SF86">
    <property type="entry name" value="GA-BINDING PROTEIN SUBUNIT BETA-2"/>
    <property type="match status" value="1"/>
</dbReference>
<dbReference type="PRINTS" id="PR01415">
    <property type="entry name" value="ANKYRIN"/>
</dbReference>
<keyword evidence="6" id="KW-1185">Reference proteome</keyword>
<dbReference type="GO" id="GO:0000976">
    <property type="term" value="F:transcription cis-regulatory region binding"/>
    <property type="evidence" value="ECO:0007669"/>
    <property type="project" value="TreeGrafter"/>
</dbReference>
<dbReference type="GO" id="GO:0005634">
    <property type="term" value="C:nucleus"/>
    <property type="evidence" value="ECO:0007669"/>
    <property type="project" value="TreeGrafter"/>
</dbReference>
<dbReference type="Pfam" id="PF12796">
    <property type="entry name" value="Ank_2"/>
    <property type="match status" value="1"/>
</dbReference>
<feature type="repeat" description="ANK" evidence="3">
    <location>
        <begin position="45"/>
        <end position="77"/>
    </location>
</feature>
<dbReference type="Proteomes" id="UP001181693">
    <property type="component" value="Unassembled WGS sequence"/>
</dbReference>
<dbReference type="PANTHER" id="PTHR24193">
    <property type="entry name" value="ANKYRIN REPEAT PROTEIN"/>
    <property type="match status" value="1"/>
</dbReference>
<dbReference type="PROSITE" id="PS50088">
    <property type="entry name" value="ANK_REPEAT"/>
    <property type="match status" value="3"/>
</dbReference>
<name>A0AAV2ZDL4_PYXAD</name>
<accession>A0AAV2ZDL4</accession>
<dbReference type="SUPFAM" id="SSF48403">
    <property type="entry name" value="Ankyrin repeat"/>
    <property type="match status" value="1"/>
</dbReference>
<comment type="caution">
    <text evidence="5">The sequence shown here is derived from an EMBL/GenBank/DDBJ whole genome shotgun (WGS) entry which is preliminary data.</text>
</comment>
<sequence length="359" mass="39136">MQSGAPFTTDWLGTSPLHLAAQYGHTSTVKVLLQAGISRDARTKVDRTPLHIAAAEGHANIVDVLIRNGASINARDMLEMTALHWAMEHNRQDVADLLIKNGADLHAYSKFGKTPFDIALEKNNPVLLILLQEAMQDQARAQGIDGETITVSSPQYILTTSGDLSSSDSTAEIVSSEAVAASVQQVVENGGQRVITIVTDGVQLGELHGGFSAEHIRHPLLVTIQNGEQVVAVPQEDVIEEVVTEEEPPPAKRQKTEAAEKNAESSTAGQSDEATKFLQQQLHEANLRACEYRQQLLAKEREAEGYRLKLENLARQHVNGDDTTEVEEGDTIIVSTEEFEGTEITEVETVEHHSDITAM</sequence>
<dbReference type="InterPro" id="IPR002110">
    <property type="entry name" value="Ankyrin_rpt"/>
</dbReference>
<dbReference type="InterPro" id="IPR050663">
    <property type="entry name" value="Ankyrin-SOCS_Box"/>
</dbReference>
<evidence type="ECO:0000256" key="3">
    <source>
        <dbReference type="PROSITE-ProRule" id="PRU00023"/>
    </source>
</evidence>
<dbReference type="InterPro" id="IPR036770">
    <property type="entry name" value="Ankyrin_rpt-contain_sf"/>
</dbReference>
<dbReference type="EMBL" id="DYDO01000031">
    <property type="protein sequence ID" value="DBA13679.1"/>
    <property type="molecule type" value="Genomic_DNA"/>
</dbReference>
<feature type="repeat" description="ANK" evidence="3">
    <location>
        <begin position="12"/>
        <end position="44"/>
    </location>
</feature>
<feature type="compositionally biased region" description="Basic and acidic residues" evidence="4">
    <location>
        <begin position="254"/>
        <end position="263"/>
    </location>
</feature>
<keyword evidence="1" id="KW-0677">Repeat</keyword>
<dbReference type="AlphaFoldDB" id="A0AAV2ZDL4"/>
<feature type="compositionally biased region" description="Polar residues" evidence="4">
    <location>
        <begin position="264"/>
        <end position="273"/>
    </location>
</feature>
<protein>
    <recommendedName>
        <fullName evidence="7">GA-binding protein subunit beta-2</fullName>
    </recommendedName>
</protein>
<evidence type="ECO:0000313" key="6">
    <source>
        <dbReference type="Proteomes" id="UP001181693"/>
    </source>
</evidence>
<feature type="region of interest" description="Disordered" evidence="4">
    <location>
        <begin position="242"/>
        <end position="273"/>
    </location>
</feature>
<reference evidence="5" key="1">
    <citation type="thesis" date="2020" institute="ProQuest LLC" country="789 East Eisenhower Parkway, Ann Arbor, MI, USA">
        <title>Comparative Genomics and Chromosome Evolution.</title>
        <authorList>
            <person name="Mudd A.B."/>
        </authorList>
    </citation>
    <scope>NUCLEOTIDE SEQUENCE</scope>
    <source>
        <strain evidence="5">1538</strain>
        <tissue evidence="5">Blood</tissue>
    </source>
</reference>
<feature type="repeat" description="ANK" evidence="3">
    <location>
        <begin position="78"/>
        <end position="110"/>
    </location>
</feature>
<dbReference type="PROSITE" id="PS50297">
    <property type="entry name" value="ANK_REP_REGION"/>
    <property type="match status" value="3"/>
</dbReference>
<dbReference type="Pfam" id="PF13637">
    <property type="entry name" value="Ank_4"/>
    <property type="match status" value="1"/>
</dbReference>
<evidence type="ECO:0008006" key="7">
    <source>
        <dbReference type="Google" id="ProtNLM"/>
    </source>
</evidence>
<keyword evidence="2 3" id="KW-0040">ANK repeat</keyword>
<gene>
    <name evidence="5" type="ORF">GDO54_018466</name>
</gene>
<dbReference type="Gene3D" id="1.25.40.20">
    <property type="entry name" value="Ankyrin repeat-containing domain"/>
    <property type="match status" value="1"/>
</dbReference>
<evidence type="ECO:0000256" key="4">
    <source>
        <dbReference type="SAM" id="MobiDB-lite"/>
    </source>
</evidence>
<evidence type="ECO:0000256" key="1">
    <source>
        <dbReference type="ARBA" id="ARBA00022737"/>
    </source>
</evidence>
<evidence type="ECO:0000256" key="2">
    <source>
        <dbReference type="ARBA" id="ARBA00023043"/>
    </source>
</evidence>
<evidence type="ECO:0000313" key="5">
    <source>
        <dbReference type="EMBL" id="DBA13679.1"/>
    </source>
</evidence>
<proteinExistence type="predicted"/>
<organism evidence="5 6">
    <name type="scientific">Pyxicephalus adspersus</name>
    <name type="common">African bullfrog</name>
    <dbReference type="NCBI Taxonomy" id="30357"/>
    <lineage>
        <taxon>Eukaryota</taxon>
        <taxon>Metazoa</taxon>
        <taxon>Chordata</taxon>
        <taxon>Craniata</taxon>
        <taxon>Vertebrata</taxon>
        <taxon>Euteleostomi</taxon>
        <taxon>Amphibia</taxon>
        <taxon>Batrachia</taxon>
        <taxon>Anura</taxon>
        <taxon>Neobatrachia</taxon>
        <taxon>Ranoidea</taxon>
        <taxon>Pyxicephalidae</taxon>
        <taxon>Pyxicephalinae</taxon>
        <taxon>Pyxicephalus</taxon>
    </lineage>
</organism>
<dbReference type="SMART" id="SM00248">
    <property type="entry name" value="ANK"/>
    <property type="match status" value="4"/>
</dbReference>
<dbReference type="GO" id="GO:0045944">
    <property type="term" value="P:positive regulation of transcription by RNA polymerase II"/>
    <property type="evidence" value="ECO:0007669"/>
    <property type="project" value="TreeGrafter"/>
</dbReference>